<reference evidence="4" key="1">
    <citation type="submission" date="2023-07" db="EMBL/GenBank/DDBJ databases">
        <title>30 novel species of actinomycetes from the DSMZ collection.</title>
        <authorList>
            <person name="Nouioui I."/>
        </authorList>
    </citation>
    <scope>NUCLEOTIDE SEQUENCE [LARGE SCALE GENOMIC DNA]</scope>
    <source>
        <strain evidence="4">DSM 45834</strain>
    </source>
</reference>
<evidence type="ECO:0000313" key="4">
    <source>
        <dbReference type="Proteomes" id="UP001183202"/>
    </source>
</evidence>
<evidence type="ECO:0000259" key="2">
    <source>
        <dbReference type="PROSITE" id="PS50975"/>
    </source>
</evidence>
<dbReference type="Proteomes" id="UP001183202">
    <property type="component" value="Unassembled WGS sequence"/>
</dbReference>
<dbReference type="EMBL" id="JAVREJ010000002">
    <property type="protein sequence ID" value="MDT0348689.1"/>
    <property type="molecule type" value="Genomic_DNA"/>
</dbReference>
<keyword evidence="4" id="KW-1185">Reference proteome</keyword>
<keyword evidence="1" id="KW-0547">Nucleotide-binding</keyword>
<accession>A0ABU2N5X2</accession>
<keyword evidence="1" id="KW-0067">ATP-binding</keyword>
<gene>
    <name evidence="3" type="ORF">RM445_04040</name>
</gene>
<dbReference type="SUPFAM" id="SSF56059">
    <property type="entry name" value="Glutathione synthetase ATP-binding domain-like"/>
    <property type="match status" value="1"/>
</dbReference>
<name>A0ABU2N5X2_9PSEU</name>
<evidence type="ECO:0000256" key="1">
    <source>
        <dbReference type="PROSITE-ProRule" id="PRU00409"/>
    </source>
</evidence>
<dbReference type="RefSeq" id="WP_311554618.1">
    <property type="nucleotide sequence ID" value="NZ_JAVREJ010000002.1"/>
</dbReference>
<evidence type="ECO:0000313" key="3">
    <source>
        <dbReference type="EMBL" id="MDT0348689.1"/>
    </source>
</evidence>
<comment type="caution">
    <text evidence="3">The sequence shown here is derived from an EMBL/GenBank/DDBJ whole genome shotgun (WGS) entry which is preliminary data.</text>
</comment>
<dbReference type="PROSITE" id="PS50975">
    <property type="entry name" value="ATP_GRASP"/>
    <property type="match status" value="1"/>
</dbReference>
<dbReference type="InterPro" id="IPR011761">
    <property type="entry name" value="ATP-grasp"/>
</dbReference>
<sequence>MAVVLGARVIEVVRSLAMEGIPVGLVTPTGDPARWSRCVRNVMTWDWMMPSYRHDEALADRLVAFARQQAVPPVLMYCSDQSMVFVSQHRERLAEGFRFIVPDPELVAAMEDKAQFAALAAEHSLPVPPTVVLDRSLLEPPGELLDMGMPIIIKPTARDHTWVEAVGSSTKALRIESKEELLEFWPRLSGLSKPAVAQQSIPGPETAVVSYHVYVDDKGEVAGEFTGRKIRTIPAEYGHTSSLTITDDPEVARLGREVCRALDLRGVAKLDFKYAPDGRLHLFEINARLTLWAHPGARAGVNLPALVYADLVGTPRPQPCRVRACLDWAHPKDALAARAHGVSMREWLGWLSRPGTVKGVWRWNDPGPLLGMLAVRVKSRVSGSSAEVPD</sequence>
<organism evidence="3 4">
    <name type="scientific">Pseudonocardia charpentierae</name>
    <dbReference type="NCBI Taxonomy" id="3075545"/>
    <lineage>
        <taxon>Bacteria</taxon>
        <taxon>Bacillati</taxon>
        <taxon>Actinomycetota</taxon>
        <taxon>Actinomycetes</taxon>
        <taxon>Pseudonocardiales</taxon>
        <taxon>Pseudonocardiaceae</taxon>
        <taxon>Pseudonocardia</taxon>
    </lineage>
</organism>
<feature type="domain" description="ATP-grasp" evidence="2">
    <location>
        <begin position="117"/>
        <end position="312"/>
    </location>
</feature>
<protein>
    <submittedName>
        <fullName evidence="3">ATP-grasp domain-containing protein</fullName>
    </submittedName>
</protein>
<dbReference type="Gene3D" id="3.30.470.20">
    <property type="entry name" value="ATP-grasp fold, B domain"/>
    <property type="match status" value="1"/>
</dbReference>
<proteinExistence type="predicted"/>